<keyword evidence="4" id="KW-0418">Kinase</keyword>
<reference evidence="10" key="1">
    <citation type="submission" date="2021-03" db="EMBL/GenBank/DDBJ databases">
        <title>Genomic Encyclopedia of Type Strains, Phase IV (KMG-IV): sequencing the most valuable type-strain genomes for metagenomic binning, comparative biology and taxonomic classification.</title>
        <authorList>
            <person name="Goeker M."/>
        </authorList>
    </citation>
    <scope>NUCLEOTIDE SEQUENCE</scope>
    <source>
        <strain evidence="10">DSM 23564</strain>
    </source>
</reference>
<dbReference type="Pfam" id="PF13188">
    <property type="entry name" value="PAS_8"/>
    <property type="match status" value="1"/>
</dbReference>
<organism evidence="10 11">
    <name type="scientific">Halorubrum alkaliphilum</name>
    <dbReference type="NCBI Taxonomy" id="261290"/>
    <lineage>
        <taxon>Archaea</taxon>
        <taxon>Methanobacteriati</taxon>
        <taxon>Methanobacteriota</taxon>
        <taxon>Stenosarchaea group</taxon>
        <taxon>Halobacteria</taxon>
        <taxon>Halobacteriales</taxon>
        <taxon>Haloferacaceae</taxon>
        <taxon>Halorubrum</taxon>
    </lineage>
</organism>
<proteinExistence type="predicted"/>
<keyword evidence="3" id="KW-0808">Transferase</keyword>
<dbReference type="CDD" id="cd00082">
    <property type="entry name" value="HisKA"/>
    <property type="match status" value="1"/>
</dbReference>
<dbReference type="PANTHER" id="PTHR43711:SF1">
    <property type="entry name" value="HISTIDINE KINASE 1"/>
    <property type="match status" value="1"/>
</dbReference>
<feature type="domain" description="Response regulatory" evidence="9">
    <location>
        <begin position="49"/>
        <end position="165"/>
    </location>
</feature>
<feature type="modified residue" description="4-aspartylphosphate" evidence="6">
    <location>
        <position position="100"/>
    </location>
</feature>
<dbReference type="Gene3D" id="3.30.450.40">
    <property type="match status" value="2"/>
</dbReference>
<dbReference type="Pfam" id="PF02518">
    <property type="entry name" value="HATPase_c"/>
    <property type="match status" value="1"/>
</dbReference>
<keyword evidence="5" id="KW-0902">Two-component regulatory system</keyword>
<dbReference type="Gene3D" id="3.30.565.10">
    <property type="entry name" value="Histidine kinase-like ATPase, C-terminal domain"/>
    <property type="match status" value="1"/>
</dbReference>
<dbReference type="InterPro" id="IPR003661">
    <property type="entry name" value="HisK_dim/P_dom"/>
</dbReference>
<evidence type="ECO:0000256" key="6">
    <source>
        <dbReference type="PROSITE-ProRule" id="PRU00169"/>
    </source>
</evidence>
<dbReference type="SMART" id="SM00065">
    <property type="entry name" value="GAF"/>
    <property type="match status" value="2"/>
</dbReference>
<dbReference type="InterPro" id="IPR029016">
    <property type="entry name" value="GAF-like_dom_sf"/>
</dbReference>
<dbReference type="InterPro" id="IPR005467">
    <property type="entry name" value="His_kinase_dom"/>
</dbReference>
<evidence type="ECO:0000259" key="8">
    <source>
        <dbReference type="PROSITE" id="PS50109"/>
    </source>
</evidence>
<gene>
    <name evidence="10" type="ORF">J2751_000073</name>
</gene>
<evidence type="ECO:0000256" key="4">
    <source>
        <dbReference type="ARBA" id="ARBA00022777"/>
    </source>
</evidence>
<evidence type="ECO:0000256" key="7">
    <source>
        <dbReference type="SAM" id="MobiDB-lite"/>
    </source>
</evidence>
<dbReference type="GO" id="GO:0000155">
    <property type="term" value="F:phosphorelay sensor kinase activity"/>
    <property type="evidence" value="ECO:0007669"/>
    <property type="project" value="InterPro"/>
</dbReference>
<sequence>MNSNPGTHGTGEDGVDEDAPDDGRAGETGPRIGVDGSDDAVGRTAGPDRVLVVDDEPGAADLAATYLDRILDDVETVTASSPDAAMDRIREGHVDCVVSDHDMPDATGLDLLDDVRAEIGDLPFILFTGKGSEEIASDAISAGVTDYLQKGGGSDGYEMLANRVDNALSRRHAEADLQAANRKVTAIHEFATEVSTVDAVETVFDRVVDVAERVLEFDRCVTARREGDHVSPAALSETVTSDEVRSFKLGEGIAGRTAAEERTFVIDELDRSDDADPVTDDIGSVISVPIGEYGVIQAVSSRPEAFDEADIEFAELVATHAAEAIAQIETESALRSERDRFAALFDNIPLPVARVLVDGDGNQRLDETNDAFEETFGYAASENGYQEARDAMTPDGARRVDPDMLNGDGDPIRVEVRRRTLDGVRDFILHGIPVSQPDGRIVYSVYADINDQKRVERTLRALHETTREMFQTDGTREVVEVAVRAAIDTLGLPNSGVRLYDPESGTLRPTVISEEATEIIGDRPPFGPGDGRVWEAFDRGELIRVDDLAAVDTTAEYSELRSLLIVPLGDHGVMPLGSRDPGFFDDRDVQLARVLGANVTAALDRAERTEQLRERDAELQRELDRHEKFAEMVSHDLRNPLTVASGRLELLDGFVDDDGIQAEIDRVEDAHDRIGELIDDLLALARHGRTVDDVERIDIATAAAEAWRTVDTESAVLETPDTDATIDADPERLRTLLENLFRNSVEHGSTSSRPKAEGAITVTVGALDQGFYIADDGRGFDGIDPSDALEHGVSGSDNGSGLGLAIVREIADAHGWETTVEDGSEGVRFEFRPAG</sequence>
<evidence type="ECO:0000256" key="2">
    <source>
        <dbReference type="ARBA" id="ARBA00012438"/>
    </source>
</evidence>
<evidence type="ECO:0000256" key="1">
    <source>
        <dbReference type="ARBA" id="ARBA00000085"/>
    </source>
</evidence>
<evidence type="ECO:0000256" key="5">
    <source>
        <dbReference type="ARBA" id="ARBA00023012"/>
    </source>
</evidence>
<dbReference type="AlphaFoldDB" id="A0A8T4GBS6"/>
<dbReference type="NCBIfam" id="TIGR00229">
    <property type="entry name" value="sensory_box"/>
    <property type="match status" value="1"/>
</dbReference>
<dbReference type="InterPro" id="IPR050736">
    <property type="entry name" value="Sensor_HK_Regulatory"/>
</dbReference>
<dbReference type="SMART" id="SM00448">
    <property type="entry name" value="REC"/>
    <property type="match status" value="1"/>
</dbReference>
<dbReference type="Gene3D" id="3.30.450.20">
    <property type="entry name" value="PAS domain"/>
    <property type="match status" value="1"/>
</dbReference>
<dbReference type="SUPFAM" id="SSF52172">
    <property type="entry name" value="CheY-like"/>
    <property type="match status" value="1"/>
</dbReference>
<dbReference type="SUPFAM" id="SSF55874">
    <property type="entry name" value="ATPase domain of HSP90 chaperone/DNA topoisomerase II/histidine kinase"/>
    <property type="match status" value="1"/>
</dbReference>
<dbReference type="Pfam" id="PF13185">
    <property type="entry name" value="GAF_2"/>
    <property type="match status" value="2"/>
</dbReference>
<dbReference type="InterPro" id="IPR001789">
    <property type="entry name" value="Sig_transdc_resp-reg_receiver"/>
</dbReference>
<feature type="domain" description="Histidine kinase" evidence="8">
    <location>
        <begin position="632"/>
        <end position="835"/>
    </location>
</feature>
<dbReference type="InterPro" id="IPR036097">
    <property type="entry name" value="HisK_dim/P_sf"/>
</dbReference>
<keyword evidence="6" id="KW-0597">Phosphoprotein</keyword>
<dbReference type="EMBL" id="JAGGKQ010000001">
    <property type="protein sequence ID" value="MBP1921090.1"/>
    <property type="molecule type" value="Genomic_DNA"/>
</dbReference>
<comment type="catalytic activity">
    <reaction evidence="1">
        <text>ATP + protein L-histidine = ADP + protein N-phospho-L-histidine.</text>
        <dbReference type="EC" id="2.7.13.3"/>
    </reaction>
</comment>
<dbReference type="InterPro" id="IPR003018">
    <property type="entry name" value="GAF"/>
</dbReference>
<comment type="caution">
    <text evidence="10">The sequence shown here is derived from an EMBL/GenBank/DDBJ whole genome shotgun (WGS) entry which is preliminary data.</text>
</comment>
<evidence type="ECO:0000313" key="11">
    <source>
        <dbReference type="Proteomes" id="UP000823588"/>
    </source>
</evidence>
<dbReference type="OrthoDB" id="8127at2157"/>
<accession>A0A8T4GBS6</accession>
<dbReference type="SMART" id="SM00388">
    <property type="entry name" value="HisKA"/>
    <property type="match status" value="1"/>
</dbReference>
<dbReference type="Pfam" id="PF00512">
    <property type="entry name" value="HisKA"/>
    <property type="match status" value="1"/>
</dbReference>
<dbReference type="Proteomes" id="UP000823588">
    <property type="component" value="Unassembled WGS sequence"/>
</dbReference>
<dbReference type="InterPro" id="IPR035965">
    <property type="entry name" value="PAS-like_dom_sf"/>
</dbReference>
<feature type="region of interest" description="Disordered" evidence="7">
    <location>
        <begin position="1"/>
        <end position="45"/>
    </location>
</feature>
<protein>
    <recommendedName>
        <fullName evidence="2">histidine kinase</fullName>
        <ecNumber evidence="2">2.7.13.3</ecNumber>
    </recommendedName>
</protein>
<dbReference type="InterPro" id="IPR003594">
    <property type="entry name" value="HATPase_dom"/>
</dbReference>
<dbReference type="Gene3D" id="3.40.50.2300">
    <property type="match status" value="1"/>
</dbReference>
<evidence type="ECO:0000313" key="10">
    <source>
        <dbReference type="EMBL" id="MBP1921090.1"/>
    </source>
</evidence>
<dbReference type="SUPFAM" id="SSF55785">
    <property type="entry name" value="PYP-like sensor domain (PAS domain)"/>
    <property type="match status" value="1"/>
</dbReference>
<dbReference type="PROSITE" id="PS50109">
    <property type="entry name" value="HIS_KIN"/>
    <property type="match status" value="1"/>
</dbReference>
<dbReference type="PROSITE" id="PS50110">
    <property type="entry name" value="RESPONSE_REGULATORY"/>
    <property type="match status" value="1"/>
</dbReference>
<dbReference type="SUPFAM" id="SSF47384">
    <property type="entry name" value="Homodimeric domain of signal transducing histidine kinase"/>
    <property type="match status" value="1"/>
</dbReference>
<dbReference type="InterPro" id="IPR000014">
    <property type="entry name" value="PAS"/>
</dbReference>
<keyword evidence="11" id="KW-1185">Reference proteome</keyword>
<dbReference type="PANTHER" id="PTHR43711">
    <property type="entry name" value="TWO-COMPONENT HISTIDINE KINASE"/>
    <property type="match status" value="1"/>
</dbReference>
<dbReference type="InterPro" id="IPR011006">
    <property type="entry name" value="CheY-like_superfamily"/>
</dbReference>
<dbReference type="Gene3D" id="1.10.287.130">
    <property type="match status" value="1"/>
</dbReference>
<dbReference type="EC" id="2.7.13.3" evidence="2"/>
<evidence type="ECO:0000256" key="3">
    <source>
        <dbReference type="ARBA" id="ARBA00022679"/>
    </source>
</evidence>
<dbReference type="RefSeq" id="WP_209482477.1">
    <property type="nucleotide sequence ID" value="NZ_JAGGKQ010000001.1"/>
</dbReference>
<dbReference type="InterPro" id="IPR036890">
    <property type="entry name" value="HATPase_C_sf"/>
</dbReference>
<name>A0A8T4GBS6_9EURY</name>
<dbReference type="SUPFAM" id="SSF55781">
    <property type="entry name" value="GAF domain-like"/>
    <property type="match status" value="2"/>
</dbReference>
<dbReference type="Pfam" id="PF00072">
    <property type="entry name" value="Response_reg"/>
    <property type="match status" value="1"/>
</dbReference>
<dbReference type="CDD" id="cd00156">
    <property type="entry name" value="REC"/>
    <property type="match status" value="1"/>
</dbReference>
<evidence type="ECO:0000259" key="9">
    <source>
        <dbReference type="PROSITE" id="PS50110"/>
    </source>
</evidence>
<dbReference type="SMART" id="SM00387">
    <property type="entry name" value="HATPase_c"/>
    <property type="match status" value="1"/>
</dbReference>